<dbReference type="RefSeq" id="WP_093073426.1">
    <property type="nucleotide sequence ID" value="NZ_FOGV01000017.1"/>
</dbReference>
<gene>
    <name evidence="2" type="ORF">SAMN05444126_11756</name>
</gene>
<name>A0A1H9V2J0_9BACI</name>
<reference evidence="3" key="1">
    <citation type="submission" date="2016-10" db="EMBL/GenBank/DDBJ databases">
        <authorList>
            <person name="de Groot N.N."/>
        </authorList>
    </citation>
    <scope>NUCLEOTIDE SEQUENCE [LARGE SCALE GENOMIC DNA]</scope>
    <source>
        <strain evidence="3">10nlg</strain>
    </source>
</reference>
<keyword evidence="1" id="KW-0812">Transmembrane</keyword>
<accession>A0A1H9V2J0</accession>
<dbReference type="Proteomes" id="UP000199318">
    <property type="component" value="Unassembled WGS sequence"/>
</dbReference>
<feature type="transmembrane region" description="Helical" evidence="1">
    <location>
        <begin position="18"/>
        <end position="36"/>
    </location>
</feature>
<organism evidence="2 3">
    <name type="scientific">Salisediminibacterium halotolerans</name>
    <dbReference type="NCBI Taxonomy" id="517425"/>
    <lineage>
        <taxon>Bacteria</taxon>
        <taxon>Bacillati</taxon>
        <taxon>Bacillota</taxon>
        <taxon>Bacilli</taxon>
        <taxon>Bacillales</taxon>
        <taxon>Bacillaceae</taxon>
        <taxon>Salisediminibacterium</taxon>
    </lineage>
</organism>
<keyword evidence="1" id="KW-0472">Membrane</keyword>
<evidence type="ECO:0000313" key="3">
    <source>
        <dbReference type="Proteomes" id="UP000199318"/>
    </source>
</evidence>
<feature type="transmembrane region" description="Helical" evidence="1">
    <location>
        <begin position="133"/>
        <end position="156"/>
    </location>
</feature>
<feature type="transmembrane region" description="Helical" evidence="1">
    <location>
        <begin position="43"/>
        <end position="62"/>
    </location>
</feature>
<feature type="transmembrane region" description="Helical" evidence="1">
    <location>
        <begin position="99"/>
        <end position="121"/>
    </location>
</feature>
<dbReference type="AlphaFoldDB" id="A0A1H9V2J0"/>
<evidence type="ECO:0000313" key="2">
    <source>
        <dbReference type="EMBL" id="SES15892.1"/>
    </source>
</evidence>
<keyword evidence="3" id="KW-1185">Reference proteome</keyword>
<evidence type="ECO:0000256" key="1">
    <source>
        <dbReference type="SAM" id="Phobius"/>
    </source>
</evidence>
<keyword evidence="1" id="KW-1133">Transmembrane helix</keyword>
<protein>
    <submittedName>
        <fullName evidence="2">Uncharacterized protein</fullName>
    </submittedName>
</protein>
<feature type="transmembrane region" description="Helical" evidence="1">
    <location>
        <begin position="68"/>
        <end position="87"/>
    </location>
</feature>
<dbReference type="EMBL" id="FOGV01000017">
    <property type="protein sequence ID" value="SES15892.1"/>
    <property type="molecule type" value="Genomic_DNA"/>
</dbReference>
<sequence length="160" mass="18201">MPAFSSQQGIHTTHKNRIVLIVLAPLLTGLLFNYFIGFFQSIYAFYSIAMIMFWTFAGFYFGRAIPPLWKGFLLGNSLWLLSLLLFFHQFQIMTEEGRSVIIAALAQVYVTAYTPITALVVEAADNTVVTEEMIMYPSYMLMLFNFVLGFAAGVYARTRM</sequence>
<comment type="caution">
    <text evidence="2">The sequence shown here is derived from an EMBL/GenBank/DDBJ whole genome shotgun (WGS) entry which is preliminary data.</text>
</comment>
<proteinExistence type="predicted"/>